<sequence length="102" mass="10481">MTGWGVGGGLTPLLSPGAEAEAGSGTVTTRVQPFESLFTFDLFLKTLLLDFRKSDTLTALGAQTHLARIGLGGSVSLIILLSQLTGNAGKTGGFGEKDKVSL</sequence>
<dbReference type="AlphaFoldDB" id="A0A401PW51"/>
<organism evidence="1 2">
    <name type="scientific">Scyliorhinus torazame</name>
    <name type="common">Cloudy catshark</name>
    <name type="synonym">Catulus torazame</name>
    <dbReference type="NCBI Taxonomy" id="75743"/>
    <lineage>
        <taxon>Eukaryota</taxon>
        <taxon>Metazoa</taxon>
        <taxon>Chordata</taxon>
        <taxon>Craniata</taxon>
        <taxon>Vertebrata</taxon>
        <taxon>Chondrichthyes</taxon>
        <taxon>Elasmobranchii</taxon>
        <taxon>Galeomorphii</taxon>
        <taxon>Galeoidea</taxon>
        <taxon>Carcharhiniformes</taxon>
        <taxon>Scyliorhinidae</taxon>
        <taxon>Scyliorhinus</taxon>
    </lineage>
</organism>
<evidence type="ECO:0000313" key="1">
    <source>
        <dbReference type="EMBL" id="GCB77349.1"/>
    </source>
</evidence>
<protein>
    <submittedName>
        <fullName evidence="1">Uncharacterized protein</fullName>
    </submittedName>
</protein>
<dbReference type="EMBL" id="BFAA01016793">
    <property type="protein sequence ID" value="GCB77349.1"/>
    <property type="molecule type" value="Genomic_DNA"/>
</dbReference>
<gene>
    <name evidence="1" type="ORF">scyTo_0020563</name>
</gene>
<comment type="caution">
    <text evidence="1">The sequence shown here is derived from an EMBL/GenBank/DDBJ whole genome shotgun (WGS) entry which is preliminary data.</text>
</comment>
<reference evidence="1 2" key="1">
    <citation type="journal article" date="2018" name="Nat. Ecol. Evol.">
        <title>Shark genomes provide insights into elasmobranch evolution and the origin of vertebrates.</title>
        <authorList>
            <person name="Hara Y"/>
            <person name="Yamaguchi K"/>
            <person name="Onimaru K"/>
            <person name="Kadota M"/>
            <person name="Koyanagi M"/>
            <person name="Keeley SD"/>
            <person name="Tatsumi K"/>
            <person name="Tanaka K"/>
            <person name="Motone F"/>
            <person name="Kageyama Y"/>
            <person name="Nozu R"/>
            <person name="Adachi N"/>
            <person name="Nishimura O"/>
            <person name="Nakagawa R"/>
            <person name="Tanegashima C"/>
            <person name="Kiyatake I"/>
            <person name="Matsumoto R"/>
            <person name="Murakumo K"/>
            <person name="Nishida K"/>
            <person name="Terakita A"/>
            <person name="Kuratani S"/>
            <person name="Sato K"/>
            <person name="Hyodo S Kuraku.S."/>
        </authorList>
    </citation>
    <scope>NUCLEOTIDE SEQUENCE [LARGE SCALE GENOMIC DNA]</scope>
</reference>
<keyword evidence="2" id="KW-1185">Reference proteome</keyword>
<dbReference type="Proteomes" id="UP000288216">
    <property type="component" value="Unassembled WGS sequence"/>
</dbReference>
<evidence type="ECO:0000313" key="2">
    <source>
        <dbReference type="Proteomes" id="UP000288216"/>
    </source>
</evidence>
<proteinExistence type="predicted"/>
<name>A0A401PW51_SCYTO</name>
<accession>A0A401PW51</accession>